<organism evidence="6 7">
    <name type="scientific">Actinoallomurus iriomotensis</name>
    <dbReference type="NCBI Taxonomy" id="478107"/>
    <lineage>
        <taxon>Bacteria</taxon>
        <taxon>Bacillati</taxon>
        <taxon>Actinomycetota</taxon>
        <taxon>Actinomycetes</taxon>
        <taxon>Streptosporangiales</taxon>
        <taxon>Thermomonosporaceae</taxon>
        <taxon>Actinoallomurus</taxon>
    </lineage>
</organism>
<dbReference type="InterPro" id="IPR041628">
    <property type="entry name" value="ChlI/MoxR_AAA_lid"/>
</dbReference>
<keyword evidence="1" id="KW-0547">Nucleotide-binding</keyword>
<dbReference type="Gene3D" id="1.10.8.80">
    <property type="entry name" value="Magnesium chelatase subunit I, C-Terminal domain"/>
    <property type="match status" value="1"/>
</dbReference>
<name>A0A9W6S3Q7_9ACTN</name>
<keyword evidence="7" id="KW-1185">Reference proteome</keyword>
<evidence type="ECO:0000259" key="4">
    <source>
        <dbReference type="Pfam" id="PF07726"/>
    </source>
</evidence>
<evidence type="ECO:0000259" key="5">
    <source>
        <dbReference type="Pfam" id="PF17863"/>
    </source>
</evidence>
<dbReference type="PANTHER" id="PTHR42759">
    <property type="entry name" value="MOXR FAMILY PROTEIN"/>
    <property type="match status" value="1"/>
</dbReference>
<accession>A0A9W6S3Q7</accession>
<dbReference type="Pfam" id="PF07726">
    <property type="entry name" value="AAA_3"/>
    <property type="match status" value="1"/>
</dbReference>
<evidence type="ECO:0000256" key="1">
    <source>
        <dbReference type="ARBA" id="ARBA00022741"/>
    </source>
</evidence>
<feature type="domain" description="ATPase AAA-3" evidence="4">
    <location>
        <begin position="54"/>
        <end position="184"/>
    </location>
</feature>
<dbReference type="CDD" id="cd00009">
    <property type="entry name" value="AAA"/>
    <property type="match status" value="1"/>
</dbReference>
<dbReference type="GO" id="GO:0005524">
    <property type="term" value="F:ATP binding"/>
    <property type="evidence" value="ECO:0007669"/>
    <property type="project" value="UniProtKB-KW"/>
</dbReference>
<comment type="similarity">
    <text evidence="3">Belongs to the MoxR family.</text>
</comment>
<gene>
    <name evidence="6" type="primary">moxR</name>
    <name evidence="6" type="ORF">Airi02_045370</name>
</gene>
<dbReference type="AlphaFoldDB" id="A0A9W6S3Q7"/>
<evidence type="ECO:0000256" key="3">
    <source>
        <dbReference type="ARBA" id="ARBA00061607"/>
    </source>
</evidence>
<dbReference type="FunFam" id="3.40.50.300:FF:000640">
    <property type="entry name" value="MoxR family ATPase"/>
    <property type="match status" value="1"/>
</dbReference>
<dbReference type="Gene3D" id="3.40.50.300">
    <property type="entry name" value="P-loop containing nucleotide triphosphate hydrolases"/>
    <property type="match status" value="1"/>
</dbReference>
<evidence type="ECO:0000256" key="2">
    <source>
        <dbReference type="ARBA" id="ARBA00022840"/>
    </source>
</evidence>
<dbReference type="Pfam" id="PF17863">
    <property type="entry name" value="AAA_lid_2"/>
    <property type="match status" value="1"/>
</dbReference>
<dbReference type="EMBL" id="BSTK01000006">
    <property type="protein sequence ID" value="GLY86608.1"/>
    <property type="molecule type" value="Genomic_DNA"/>
</dbReference>
<protein>
    <submittedName>
        <fullName evidence="6">MoxR-like ATPase</fullName>
    </submittedName>
</protein>
<evidence type="ECO:0000313" key="6">
    <source>
        <dbReference type="EMBL" id="GLY86608.1"/>
    </source>
</evidence>
<sequence>MTLTTQETTQAPPPLPVAEFAHRFTAIGDSVAQDIKGKREVVNTALICLLAEGHLLVEDVPGVGKTSIARALAVALGVNWGRIQFTPDLLPSDVTGVSIFNQRNQEFQFRPGPVFSSIVLADEINRASPKTQSALLEVMEERQVTVDGVAYPVRRPFMVVATQNPVEMDGTYALPEAQIDRFTMRLTVGYPDHTAEMEVLRTQANGHRARPVHTVTDATAVGEMIAAAQRVHVGDPVYDYLVRLTAATRTVPGVRLGASPRAGIALLRVARAHAAASGRDFVTPHDVKALAVQVLAHRVLLTAEAQVGGRSGEDVVRAVLASTPVPDGR</sequence>
<reference evidence="6" key="1">
    <citation type="submission" date="2023-03" db="EMBL/GenBank/DDBJ databases">
        <title>Actinoallomurus iriomotensis NBRC 103684.</title>
        <authorList>
            <person name="Ichikawa N."/>
            <person name="Sato H."/>
            <person name="Tonouchi N."/>
        </authorList>
    </citation>
    <scope>NUCLEOTIDE SEQUENCE</scope>
    <source>
        <strain evidence="6">NBRC 103684</strain>
    </source>
</reference>
<dbReference type="PIRSF" id="PIRSF002849">
    <property type="entry name" value="AAA_ATPase_chaperone_MoxR_prd"/>
    <property type="match status" value="1"/>
</dbReference>
<proteinExistence type="inferred from homology"/>
<dbReference type="SUPFAM" id="SSF52540">
    <property type="entry name" value="P-loop containing nucleoside triphosphate hydrolases"/>
    <property type="match status" value="1"/>
</dbReference>
<keyword evidence="2" id="KW-0067">ATP-binding</keyword>
<evidence type="ECO:0000313" key="7">
    <source>
        <dbReference type="Proteomes" id="UP001165074"/>
    </source>
</evidence>
<dbReference type="InterPro" id="IPR027417">
    <property type="entry name" value="P-loop_NTPase"/>
</dbReference>
<dbReference type="GO" id="GO:0016887">
    <property type="term" value="F:ATP hydrolysis activity"/>
    <property type="evidence" value="ECO:0007669"/>
    <property type="project" value="InterPro"/>
</dbReference>
<dbReference type="InterPro" id="IPR011703">
    <property type="entry name" value="ATPase_AAA-3"/>
</dbReference>
<comment type="caution">
    <text evidence="6">The sequence shown here is derived from an EMBL/GenBank/DDBJ whole genome shotgun (WGS) entry which is preliminary data.</text>
</comment>
<dbReference type="PANTHER" id="PTHR42759:SF5">
    <property type="entry name" value="METHANOL DEHYDROGENASE REGULATOR"/>
    <property type="match status" value="1"/>
</dbReference>
<dbReference type="InterPro" id="IPR050764">
    <property type="entry name" value="CbbQ/NirQ/NorQ/GpvN"/>
</dbReference>
<dbReference type="RefSeq" id="WP_285574890.1">
    <property type="nucleotide sequence ID" value="NZ_BSTK01000006.1"/>
</dbReference>
<feature type="domain" description="ChlI/MoxR AAA lid" evidence="5">
    <location>
        <begin position="247"/>
        <end position="317"/>
    </location>
</feature>
<dbReference type="Proteomes" id="UP001165074">
    <property type="component" value="Unassembled WGS sequence"/>
</dbReference>